<dbReference type="AlphaFoldDB" id="A0AAD9MWS5"/>
<organism evidence="3 4">
    <name type="scientific">Paralvinella palmiformis</name>
    <dbReference type="NCBI Taxonomy" id="53620"/>
    <lineage>
        <taxon>Eukaryota</taxon>
        <taxon>Metazoa</taxon>
        <taxon>Spiralia</taxon>
        <taxon>Lophotrochozoa</taxon>
        <taxon>Annelida</taxon>
        <taxon>Polychaeta</taxon>
        <taxon>Sedentaria</taxon>
        <taxon>Canalipalpata</taxon>
        <taxon>Terebellida</taxon>
        <taxon>Terebelliformia</taxon>
        <taxon>Alvinellidae</taxon>
        <taxon>Paralvinella</taxon>
    </lineage>
</organism>
<keyword evidence="4" id="KW-1185">Reference proteome</keyword>
<keyword evidence="2" id="KW-0732">Signal</keyword>
<dbReference type="EMBL" id="JAODUP010000575">
    <property type="protein sequence ID" value="KAK2146993.1"/>
    <property type="molecule type" value="Genomic_DNA"/>
</dbReference>
<keyword evidence="1" id="KW-1133">Transmembrane helix</keyword>
<gene>
    <name evidence="3" type="ORF">LSH36_575g02034</name>
</gene>
<proteinExistence type="predicted"/>
<sequence length="275" mass="30118">MDTKLVVSLLAVIGGVFSQCTDKIHIVGAAGINDTANGVYLKQNVSCDDRDVFRHTDHAVYLYHIGGDPDGYWMVRVDLSCKDNNTDNGLVRAPGVDVNPGDVQNDWEDYDGNKWIVNQEISVTCYEIPSCRHQLMGANNQTLNGYYDVIDDGSTECSWRDMYKHENVEAYLYFVHSSTQSAYYWVVGDSPCDDVIDNGAYLQNEDYTVSPLTIDSVWMELDGNTYVPNDNITIDCIAVEEDSGLSGGAIAGITIGCAAAVGGIAGGVGYYVKRK</sequence>
<evidence type="ECO:0000313" key="4">
    <source>
        <dbReference type="Proteomes" id="UP001208570"/>
    </source>
</evidence>
<evidence type="ECO:0000256" key="2">
    <source>
        <dbReference type="SAM" id="SignalP"/>
    </source>
</evidence>
<evidence type="ECO:0000256" key="1">
    <source>
        <dbReference type="SAM" id="Phobius"/>
    </source>
</evidence>
<dbReference type="Proteomes" id="UP001208570">
    <property type="component" value="Unassembled WGS sequence"/>
</dbReference>
<reference evidence="3" key="1">
    <citation type="journal article" date="2023" name="Mol. Biol. Evol.">
        <title>Third-Generation Sequencing Reveals the Adaptive Role of the Epigenome in Three Deep-Sea Polychaetes.</title>
        <authorList>
            <person name="Perez M."/>
            <person name="Aroh O."/>
            <person name="Sun Y."/>
            <person name="Lan Y."/>
            <person name="Juniper S.K."/>
            <person name="Young C.R."/>
            <person name="Angers B."/>
            <person name="Qian P.Y."/>
        </authorList>
    </citation>
    <scope>NUCLEOTIDE SEQUENCE</scope>
    <source>
        <strain evidence="3">P08H-3</strain>
    </source>
</reference>
<keyword evidence="1" id="KW-0472">Membrane</keyword>
<name>A0AAD9MWS5_9ANNE</name>
<accession>A0AAD9MWS5</accession>
<feature type="signal peptide" evidence="2">
    <location>
        <begin position="1"/>
        <end position="18"/>
    </location>
</feature>
<comment type="caution">
    <text evidence="3">The sequence shown here is derived from an EMBL/GenBank/DDBJ whole genome shotgun (WGS) entry which is preliminary data.</text>
</comment>
<feature type="chain" id="PRO_5042180476" evidence="2">
    <location>
        <begin position="19"/>
        <end position="275"/>
    </location>
</feature>
<feature type="transmembrane region" description="Helical" evidence="1">
    <location>
        <begin position="249"/>
        <end position="272"/>
    </location>
</feature>
<protein>
    <submittedName>
        <fullName evidence="3">Uncharacterized protein</fullName>
    </submittedName>
</protein>
<keyword evidence="1" id="KW-0812">Transmembrane</keyword>
<evidence type="ECO:0000313" key="3">
    <source>
        <dbReference type="EMBL" id="KAK2146993.1"/>
    </source>
</evidence>